<evidence type="ECO:0000256" key="1">
    <source>
        <dbReference type="ARBA" id="ARBA00022517"/>
    </source>
</evidence>
<dbReference type="InterPro" id="IPR000238">
    <property type="entry name" value="RbfA"/>
</dbReference>
<keyword evidence="4" id="KW-1185">Reference proteome</keyword>
<dbReference type="InterPro" id="IPR015946">
    <property type="entry name" value="KH_dom-like_a/b"/>
</dbReference>
<comment type="caution">
    <text evidence="3">The sequence shown here is derived from an EMBL/GenBank/DDBJ whole genome shotgun (WGS) entry which is preliminary data.</text>
</comment>
<organism evidence="3 4">
    <name type="scientific">Benzoatithermus flavus</name>
    <dbReference type="NCBI Taxonomy" id="3108223"/>
    <lineage>
        <taxon>Bacteria</taxon>
        <taxon>Pseudomonadati</taxon>
        <taxon>Pseudomonadota</taxon>
        <taxon>Alphaproteobacteria</taxon>
        <taxon>Geminicoccales</taxon>
        <taxon>Geminicoccaceae</taxon>
        <taxon>Benzoatithermus</taxon>
    </lineage>
</organism>
<comment type="similarity">
    <text evidence="2">Belongs to the RbfA family.</text>
</comment>
<evidence type="ECO:0000256" key="2">
    <source>
        <dbReference type="HAMAP-Rule" id="MF_00003"/>
    </source>
</evidence>
<keyword evidence="2" id="KW-0963">Cytoplasm</keyword>
<dbReference type="RefSeq" id="WP_418160784.1">
    <property type="nucleotide sequence ID" value="NZ_JBBLZC010000020.1"/>
</dbReference>
<dbReference type="InterPro" id="IPR023799">
    <property type="entry name" value="RbfA_dom_sf"/>
</dbReference>
<dbReference type="SUPFAM" id="SSF89919">
    <property type="entry name" value="Ribosome-binding factor A, RbfA"/>
    <property type="match status" value="1"/>
</dbReference>
<dbReference type="PANTHER" id="PTHR33515:SF1">
    <property type="entry name" value="RIBOSOME-BINDING FACTOR A, CHLOROPLASTIC-RELATED"/>
    <property type="match status" value="1"/>
</dbReference>
<dbReference type="EMBL" id="JBBLZC010000020">
    <property type="protein sequence ID" value="MEK0084934.1"/>
    <property type="molecule type" value="Genomic_DNA"/>
</dbReference>
<reference evidence="3 4" key="1">
    <citation type="submission" date="2024-01" db="EMBL/GenBank/DDBJ databases">
        <title>Multi-omics insights into the function and evolution of sodium benzoate biodegradation pathways in Benzoatithermus flavus gen. nov., sp. nov. from hot spring.</title>
        <authorList>
            <person name="Hu C.-J."/>
            <person name="Li W.-J."/>
        </authorList>
    </citation>
    <scope>NUCLEOTIDE SEQUENCE [LARGE SCALE GENOMIC DNA]</scope>
    <source>
        <strain evidence="3 4">SYSU G07066</strain>
    </source>
</reference>
<evidence type="ECO:0000313" key="4">
    <source>
        <dbReference type="Proteomes" id="UP001375743"/>
    </source>
</evidence>
<comment type="subcellular location">
    <subcellularLocation>
        <location evidence="2">Cytoplasm</location>
    </subcellularLocation>
</comment>
<evidence type="ECO:0000313" key="3">
    <source>
        <dbReference type="EMBL" id="MEK0084934.1"/>
    </source>
</evidence>
<dbReference type="Proteomes" id="UP001375743">
    <property type="component" value="Unassembled WGS sequence"/>
</dbReference>
<comment type="subunit">
    <text evidence="2">Monomer. Binds 30S ribosomal subunits, but not 50S ribosomal subunits or 70S ribosomes.</text>
</comment>
<gene>
    <name evidence="2 3" type="primary">rbfA</name>
    <name evidence="3" type="ORF">U1T56_17410</name>
</gene>
<dbReference type="NCBIfam" id="TIGR00082">
    <property type="entry name" value="rbfA"/>
    <property type="match status" value="1"/>
</dbReference>
<dbReference type="Gene3D" id="3.30.300.20">
    <property type="match status" value="1"/>
</dbReference>
<name>A0ABU8XVH2_9PROT</name>
<dbReference type="HAMAP" id="MF_00003">
    <property type="entry name" value="RbfA"/>
    <property type="match status" value="1"/>
</dbReference>
<sequence length="135" mass="15105">MSRGSGTELSQRQLRVAEQMRHLLAERLLRGDLHDPRLRGRSLTISEVRVSRDLKSATVYTAELGGSLDPEVAEALRHAAAHLGGWLAREMHLKYAPKLRFVADETFAQAARIDELLRDARLPHQNDEDDDDGAA</sequence>
<keyword evidence="1 2" id="KW-0690">Ribosome biogenesis</keyword>
<dbReference type="Pfam" id="PF02033">
    <property type="entry name" value="RBFA"/>
    <property type="match status" value="1"/>
</dbReference>
<accession>A0ABU8XVH2</accession>
<protein>
    <recommendedName>
        <fullName evidence="2">Ribosome-binding factor A</fullName>
    </recommendedName>
</protein>
<dbReference type="PANTHER" id="PTHR33515">
    <property type="entry name" value="RIBOSOME-BINDING FACTOR A, CHLOROPLASTIC-RELATED"/>
    <property type="match status" value="1"/>
</dbReference>
<comment type="function">
    <text evidence="2">One of several proteins that assist in the late maturation steps of the functional core of the 30S ribosomal subunit. Associates with free 30S ribosomal subunits (but not with 30S subunits that are part of 70S ribosomes or polysomes). Required for efficient processing of 16S rRNA. May interact with the 5'-terminal helix region of 16S rRNA.</text>
</comment>
<proteinExistence type="inferred from homology"/>